<dbReference type="InterPro" id="IPR028098">
    <property type="entry name" value="Glyco_trans_4-like_N"/>
</dbReference>
<dbReference type="EMBL" id="CP035495">
    <property type="protein sequence ID" value="QAY63349.1"/>
    <property type="molecule type" value="Genomic_DNA"/>
</dbReference>
<evidence type="ECO:0000259" key="4">
    <source>
        <dbReference type="Pfam" id="PF13439"/>
    </source>
</evidence>
<proteinExistence type="predicted"/>
<dbReference type="RefSeq" id="WP_129204363.1">
    <property type="nucleotide sequence ID" value="NZ_CP035495.1"/>
</dbReference>
<protein>
    <submittedName>
        <fullName evidence="5">Glycosyltransferase</fullName>
    </submittedName>
</protein>
<reference evidence="5 6" key="1">
    <citation type="submission" date="2019-01" db="EMBL/GenBank/DDBJ databases">
        <title>Genome sequencing of strain 2JSPR-7.</title>
        <authorList>
            <person name="Heo J."/>
            <person name="Kim S.-J."/>
            <person name="Kim J.-S."/>
            <person name="Hong S.-B."/>
            <person name="Kwon S.-W."/>
        </authorList>
    </citation>
    <scope>NUCLEOTIDE SEQUENCE [LARGE SCALE GENOMIC DNA]</scope>
    <source>
        <strain evidence="5 6">2JSPR-7</strain>
    </source>
</reference>
<dbReference type="SUPFAM" id="SSF53756">
    <property type="entry name" value="UDP-Glycosyltransferase/glycogen phosphorylase"/>
    <property type="match status" value="1"/>
</dbReference>
<dbReference type="Pfam" id="PF00534">
    <property type="entry name" value="Glycos_transf_1"/>
    <property type="match status" value="1"/>
</dbReference>
<evidence type="ECO:0000256" key="1">
    <source>
        <dbReference type="ARBA" id="ARBA00022676"/>
    </source>
</evidence>
<dbReference type="InterPro" id="IPR001296">
    <property type="entry name" value="Glyco_trans_1"/>
</dbReference>
<dbReference type="KEGG" id="xyl:ET495_08915"/>
<keyword evidence="6" id="KW-1185">Reference proteome</keyword>
<dbReference type="OrthoDB" id="506201at2"/>
<name>A0A4P6EPP6_9MICO</name>
<organism evidence="5 6">
    <name type="scientific">Xylanimonas allomyrinae</name>
    <dbReference type="NCBI Taxonomy" id="2509459"/>
    <lineage>
        <taxon>Bacteria</taxon>
        <taxon>Bacillati</taxon>
        <taxon>Actinomycetota</taxon>
        <taxon>Actinomycetes</taxon>
        <taxon>Micrococcales</taxon>
        <taxon>Promicromonosporaceae</taxon>
        <taxon>Xylanimonas</taxon>
    </lineage>
</organism>
<accession>A0A4P6EPP6</accession>
<feature type="domain" description="Glycosyl transferase family 1" evidence="3">
    <location>
        <begin position="186"/>
        <end position="348"/>
    </location>
</feature>
<keyword evidence="1" id="KW-0328">Glycosyltransferase</keyword>
<evidence type="ECO:0000313" key="5">
    <source>
        <dbReference type="EMBL" id="QAY63349.1"/>
    </source>
</evidence>
<sequence length="376" mass="40632">MSTLKVAFFRHTVFLPSEPFIPLQMRTVSDDTVLIARDPVQRPVDDIPVITLSDQGRTARAAHMLGRSRPLRSALRVADADVLHAQFGVEGLYSIAAARREGIAHFTTFHGYDAALDRNALLRARKVAWVRYAAQRRALLRSESHLLAVSEYVARNLVRHGARPDRVRVHFLGTDVDAVTQSPVPEAPTIVHVARLAEVKGGVYLLRAMRHVLRAVPDATLRLVGSGPLEHDLRTLADELGISSSVTFEGALPHDEAIDSIRSARVAVLPSITSGAGQAEAASQVLQEAAALGRPVVATRSGGIPEVVVDGVTGLLVPERDVGALAERITHLLQSPVDAQKLGSAGRRYAEQHFNARVQGALLAGLYRRALDGRAL</sequence>
<evidence type="ECO:0000313" key="6">
    <source>
        <dbReference type="Proteomes" id="UP000291758"/>
    </source>
</evidence>
<dbReference type="PANTHER" id="PTHR45947">
    <property type="entry name" value="SULFOQUINOVOSYL TRANSFERASE SQD2"/>
    <property type="match status" value="1"/>
</dbReference>
<dbReference type="AlphaFoldDB" id="A0A4P6EPP6"/>
<gene>
    <name evidence="5" type="ORF">ET495_08915</name>
</gene>
<dbReference type="GO" id="GO:0016757">
    <property type="term" value="F:glycosyltransferase activity"/>
    <property type="evidence" value="ECO:0007669"/>
    <property type="project" value="UniProtKB-KW"/>
</dbReference>
<feature type="domain" description="Glycosyltransferase subfamily 4-like N-terminal" evidence="4">
    <location>
        <begin position="47"/>
        <end position="177"/>
    </location>
</feature>
<evidence type="ECO:0000259" key="3">
    <source>
        <dbReference type="Pfam" id="PF00534"/>
    </source>
</evidence>
<keyword evidence="2 5" id="KW-0808">Transferase</keyword>
<dbReference type="GO" id="GO:1901137">
    <property type="term" value="P:carbohydrate derivative biosynthetic process"/>
    <property type="evidence" value="ECO:0007669"/>
    <property type="project" value="UniProtKB-ARBA"/>
</dbReference>
<evidence type="ECO:0000256" key="2">
    <source>
        <dbReference type="ARBA" id="ARBA00022679"/>
    </source>
</evidence>
<dbReference type="PANTHER" id="PTHR45947:SF14">
    <property type="entry name" value="SLL1723 PROTEIN"/>
    <property type="match status" value="1"/>
</dbReference>
<dbReference type="Proteomes" id="UP000291758">
    <property type="component" value="Chromosome"/>
</dbReference>
<dbReference type="InterPro" id="IPR050194">
    <property type="entry name" value="Glycosyltransferase_grp1"/>
</dbReference>
<dbReference type="Pfam" id="PF13439">
    <property type="entry name" value="Glyco_transf_4"/>
    <property type="match status" value="1"/>
</dbReference>
<dbReference type="Gene3D" id="3.40.50.2000">
    <property type="entry name" value="Glycogen Phosphorylase B"/>
    <property type="match status" value="2"/>
</dbReference>